<evidence type="ECO:0000256" key="5">
    <source>
        <dbReference type="ARBA" id="ARBA00046365"/>
    </source>
</evidence>
<gene>
    <name evidence="7" type="ORF">Mgra_00001435</name>
</gene>
<evidence type="ECO:0000256" key="4">
    <source>
        <dbReference type="ARBA" id="ARBA00045428"/>
    </source>
</evidence>
<name>A0A8S9ZZL0_9BILA</name>
<dbReference type="InterPro" id="IPR051948">
    <property type="entry name" value="Hsp70_co-chaperone_J-domain"/>
</dbReference>
<dbReference type="PANTHER" id="PTHR44360:SF1">
    <property type="entry name" value="DNAJ HOMOLOG SUBFAMILY B MEMBER 9"/>
    <property type="match status" value="1"/>
</dbReference>
<accession>A0A8S9ZZL0</accession>
<organism evidence="7 8">
    <name type="scientific">Meloidogyne graminicola</name>
    <dbReference type="NCBI Taxonomy" id="189291"/>
    <lineage>
        <taxon>Eukaryota</taxon>
        <taxon>Metazoa</taxon>
        <taxon>Ecdysozoa</taxon>
        <taxon>Nematoda</taxon>
        <taxon>Chromadorea</taxon>
        <taxon>Rhabditida</taxon>
        <taxon>Tylenchina</taxon>
        <taxon>Tylenchomorpha</taxon>
        <taxon>Tylenchoidea</taxon>
        <taxon>Meloidogynidae</taxon>
        <taxon>Meloidogyninae</taxon>
        <taxon>Meloidogyne</taxon>
    </lineage>
</organism>
<sequence>MQIILIYSFLLIFFVDFIFTVDKNYYDILGVNIDANDEEIKKAYRKLALKHHPDKNLNNQEAKEIFQKIQEAYKKIINIKEVENEKILNEIEINGYELKQTYF</sequence>
<dbReference type="GO" id="GO:0051787">
    <property type="term" value="F:misfolded protein binding"/>
    <property type="evidence" value="ECO:0007669"/>
    <property type="project" value="TreeGrafter"/>
</dbReference>
<dbReference type="InterPro" id="IPR036869">
    <property type="entry name" value="J_dom_sf"/>
</dbReference>
<dbReference type="CDD" id="cd06257">
    <property type="entry name" value="DnaJ"/>
    <property type="match status" value="1"/>
</dbReference>
<evidence type="ECO:0000256" key="2">
    <source>
        <dbReference type="ARBA" id="ARBA00040158"/>
    </source>
</evidence>
<feature type="non-terminal residue" evidence="7">
    <location>
        <position position="1"/>
    </location>
</feature>
<dbReference type="PRINTS" id="PR00625">
    <property type="entry name" value="JDOMAIN"/>
</dbReference>
<evidence type="ECO:0000256" key="1">
    <source>
        <dbReference type="ARBA" id="ARBA00023186"/>
    </source>
</evidence>
<dbReference type="AlphaFoldDB" id="A0A8S9ZZL0"/>
<keyword evidence="8" id="KW-1185">Reference proteome</keyword>
<dbReference type="GO" id="GO:0005783">
    <property type="term" value="C:endoplasmic reticulum"/>
    <property type="evidence" value="ECO:0007669"/>
    <property type="project" value="TreeGrafter"/>
</dbReference>
<dbReference type="SMART" id="SM00271">
    <property type="entry name" value="DnaJ"/>
    <property type="match status" value="1"/>
</dbReference>
<protein>
    <recommendedName>
        <fullName evidence="2">DnaJ homolog subfamily B member 9</fullName>
    </recommendedName>
    <alternativeName>
        <fullName evidence="3">Endoplasmic reticulum DNA J domain-containing protein 4</fullName>
    </alternativeName>
</protein>
<comment type="caution">
    <text evidence="7">The sequence shown here is derived from an EMBL/GenBank/DDBJ whole genome shotgun (WGS) entry which is preliminary data.</text>
</comment>
<dbReference type="PROSITE" id="PS50076">
    <property type="entry name" value="DNAJ_2"/>
    <property type="match status" value="1"/>
</dbReference>
<evidence type="ECO:0000313" key="8">
    <source>
        <dbReference type="Proteomes" id="UP000605970"/>
    </source>
</evidence>
<dbReference type="PANTHER" id="PTHR44360">
    <property type="entry name" value="DNAJ HOMOLOG SUBFAMILY B MEMBER 9"/>
    <property type="match status" value="1"/>
</dbReference>
<dbReference type="GO" id="GO:0051087">
    <property type="term" value="F:protein-folding chaperone binding"/>
    <property type="evidence" value="ECO:0007669"/>
    <property type="project" value="TreeGrafter"/>
</dbReference>
<evidence type="ECO:0000256" key="3">
    <source>
        <dbReference type="ARBA" id="ARBA00041533"/>
    </source>
</evidence>
<evidence type="ECO:0000259" key="6">
    <source>
        <dbReference type="PROSITE" id="PS50076"/>
    </source>
</evidence>
<comment type="function">
    <text evidence="4">Co-chaperone for Hsp70 protein HSPA5/BiP that acts as a key repressor of the ERN1/IRE1-mediated unfolded protein response (UPR). J domain-containing co-chaperones stimulate the ATPase activity of Hsp70 proteins and are required for efficient substrate recognition by Hsp70 proteins. In the unstressed endoplasmic reticulum, interacts with the luminal region of ERN1/IRE1 and selectively recruits HSPA5/BiP: HSPA5/BiP disrupts the dimerization of the active ERN1/IRE1 luminal region, thereby inactivating ERN1/IRE1. Also involved in endoplasmic reticulum-associated degradation (ERAD) of misfolded proteins. Required for survival of B-cell progenitors and normal antibody production.</text>
</comment>
<dbReference type="GO" id="GO:0036503">
    <property type="term" value="P:ERAD pathway"/>
    <property type="evidence" value="ECO:0007669"/>
    <property type="project" value="TreeGrafter"/>
</dbReference>
<dbReference type="SUPFAM" id="SSF46565">
    <property type="entry name" value="Chaperone J-domain"/>
    <property type="match status" value="1"/>
</dbReference>
<dbReference type="Gene3D" id="1.10.287.110">
    <property type="entry name" value="DnaJ domain"/>
    <property type="match status" value="1"/>
</dbReference>
<feature type="domain" description="J" evidence="6">
    <location>
        <begin position="24"/>
        <end position="92"/>
    </location>
</feature>
<proteinExistence type="predicted"/>
<dbReference type="Proteomes" id="UP000605970">
    <property type="component" value="Unassembled WGS sequence"/>
</dbReference>
<dbReference type="InterPro" id="IPR001623">
    <property type="entry name" value="DnaJ_domain"/>
</dbReference>
<reference evidence="7" key="1">
    <citation type="journal article" date="2020" name="Ecol. Evol.">
        <title>Genome structure and content of the rice root-knot nematode (Meloidogyne graminicola).</title>
        <authorList>
            <person name="Phan N.T."/>
            <person name="Danchin E.G.J."/>
            <person name="Klopp C."/>
            <person name="Perfus-Barbeoch L."/>
            <person name="Kozlowski D.K."/>
            <person name="Koutsovoulos G.D."/>
            <person name="Lopez-Roques C."/>
            <person name="Bouchez O."/>
            <person name="Zahm M."/>
            <person name="Besnard G."/>
            <person name="Bellafiore S."/>
        </authorList>
    </citation>
    <scope>NUCLEOTIDE SEQUENCE</scope>
    <source>
        <strain evidence="7">VN-18</strain>
    </source>
</reference>
<dbReference type="EMBL" id="JABEBT010000007">
    <property type="protein sequence ID" value="KAF7639204.1"/>
    <property type="molecule type" value="Genomic_DNA"/>
</dbReference>
<dbReference type="OrthoDB" id="10250354at2759"/>
<keyword evidence="1" id="KW-0143">Chaperone</keyword>
<comment type="subunit">
    <text evidence="5">Interacts with HSPA5/BiP; interaction is direct. Interacts with ERN1/IRE1 (via the luminal region). Interacts with DERL1.</text>
</comment>
<evidence type="ECO:0000313" key="7">
    <source>
        <dbReference type="EMBL" id="KAF7639204.1"/>
    </source>
</evidence>
<dbReference type="Pfam" id="PF00226">
    <property type="entry name" value="DnaJ"/>
    <property type="match status" value="1"/>
</dbReference>